<feature type="compositionally biased region" description="Basic and acidic residues" evidence="1">
    <location>
        <begin position="137"/>
        <end position="146"/>
    </location>
</feature>
<feature type="compositionally biased region" description="Gly residues" evidence="1">
    <location>
        <begin position="123"/>
        <end position="136"/>
    </location>
</feature>
<reference evidence="2" key="1">
    <citation type="journal article" date="2020" name="Fungal Divers.">
        <title>Resolving the Mortierellaceae phylogeny through synthesis of multi-gene phylogenetics and phylogenomics.</title>
        <authorList>
            <person name="Vandepol N."/>
            <person name="Liber J."/>
            <person name="Desiro A."/>
            <person name="Na H."/>
            <person name="Kennedy M."/>
            <person name="Barry K."/>
            <person name="Grigoriev I.V."/>
            <person name="Miller A.N."/>
            <person name="O'Donnell K."/>
            <person name="Stajich J.E."/>
            <person name="Bonito G."/>
        </authorList>
    </citation>
    <scope>NUCLEOTIDE SEQUENCE</scope>
    <source>
        <strain evidence="2">KOD1015</strain>
    </source>
</reference>
<feature type="non-terminal residue" evidence="2">
    <location>
        <position position="1"/>
    </location>
</feature>
<organism evidence="2 3">
    <name type="scientific">Lunasporangiospora selenospora</name>
    <dbReference type="NCBI Taxonomy" id="979761"/>
    <lineage>
        <taxon>Eukaryota</taxon>
        <taxon>Fungi</taxon>
        <taxon>Fungi incertae sedis</taxon>
        <taxon>Mucoromycota</taxon>
        <taxon>Mortierellomycotina</taxon>
        <taxon>Mortierellomycetes</taxon>
        <taxon>Mortierellales</taxon>
        <taxon>Mortierellaceae</taxon>
        <taxon>Lunasporangiospora</taxon>
    </lineage>
</organism>
<feature type="region of interest" description="Disordered" evidence="1">
    <location>
        <begin position="351"/>
        <end position="437"/>
    </location>
</feature>
<evidence type="ECO:0000313" key="3">
    <source>
        <dbReference type="Proteomes" id="UP000780801"/>
    </source>
</evidence>
<feature type="compositionally biased region" description="Basic residues" evidence="1">
    <location>
        <begin position="177"/>
        <end position="188"/>
    </location>
</feature>
<gene>
    <name evidence="2" type="ORF">BGW38_007447</name>
</gene>
<feature type="compositionally biased region" description="Basic and acidic residues" evidence="1">
    <location>
        <begin position="351"/>
        <end position="374"/>
    </location>
</feature>
<evidence type="ECO:0000256" key="1">
    <source>
        <dbReference type="SAM" id="MobiDB-lite"/>
    </source>
</evidence>
<dbReference type="Proteomes" id="UP000780801">
    <property type="component" value="Unassembled WGS sequence"/>
</dbReference>
<proteinExistence type="predicted"/>
<sequence>SYPIVNGLPTAPLEVFISKVVIQTEENNLLTRVVYLQWQYFQIIILPPSGSQIDHVDDLCRRFPIGRRFMIQGGLTIEAEIRYSKRRGQRKPRPRLQLHLEPDFRILHGDNDGQDDGDDGNNLKGGGKGGDNGGDNGGDKGGDRDGNTFAQKGPRCPGPGPSTQATGPASGFETRKQPVRKQPNRKARGNPVKTAIKGLFGTSFLRQGQEISKSLTGVSDDQDKDQGFQLAKSQLAFISKLYRNSGLQDKETQIIMLAIQERYQGIISGDLVNRTFGTVGERGKVQVEPTDSDWTVSRWNQTQLNIAVIENRENEPFMDSFDTFVEAGKGERGMLVVEELDSKNLNLIAKSEPKNEVESEKEKEEVKEDEKLDSAFDASEGKSGPPPPTIYRRRRRRDSLSATPRKKLSRSKREIVDENENEDGLDSNQANQAIEIF</sequence>
<protein>
    <submittedName>
        <fullName evidence="2">Uncharacterized protein</fullName>
    </submittedName>
</protein>
<keyword evidence="3" id="KW-1185">Reference proteome</keyword>
<feature type="compositionally biased region" description="Polar residues" evidence="1">
    <location>
        <begin position="426"/>
        <end position="437"/>
    </location>
</feature>
<feature type="compositionally biased region" description="Basic and acidic residues" evidence="1">
    <location>
        <begin position="98"/>
        <end position="111"/>
    </location>
</feature>
<accession>A0A9P6KA54</accession>
<name>A0A9P6KA54_9FUNG</name>
<comment type="caution">
    <text evidence="2">The sequence shown here is derived from an EMBL/GenBank/DDBJ whole genome shotgun (WGS) entry which is preliminary data.</text>
</comment>
<dbReference type="EMBL" id="JAABOA010004918">
    <property type="protein sequence ID" value="KAF9577376.1"/>
    <property type="molecule type" value="Genomic_DNA"/>
</dbReference>
<feature type="compositionally biased region" description="Basic residues" evidence="1">
    <location>
        <begin position="85"/>
        <end position="96"/>
    </location>
</feature>
<dbReference type="AlphaFoldDB" id="A0A9P6KA54"/>
<evidence type="ECO:0000313" key="2">
    <source>
        <dbReference type="EMBL" id="KAF9577376.1"/>
    </source>
</evidence>
<feature type="region of interest" description="Disordered" evidence="1">
    <location>
        <begin position="85"/>
        <end position="193"/>
    </location>
</feature>